<evidence type="ECO:0000313" key="1">
    <source>
        <dbReference type="EMBL" id="KAL2800661.1"/>
    </source>
</evidence>
<organism evidence="1 2">
    <name type="scientific">Aspergillus keveii</name>
    <dbReference type="NCBI Taxonomy" id="714993"/>
    <lineage>
        <taxon>Eukaryota</taxon>
        <taxon>Fungi</taxon>
        <taxon>Dikarya</taxon>
        <taxon>Ascomycota</taxon>
        <taxon>Pezizomycotina</taxon>
        <taxon>Eurotiomycetes</taxon>
        <taxon>Eurotiomycetidae</taxon>
        <taxon>Eurotiales</taxon>
        <taxon>Aspergillaceae</taxon>
        <taxon>Aspergillus</taxon>
        <taxon>Aspergillus subgen. Nidulantes</taxon>
    </lineage>
</organism>
<gene>
    <name evidence="1" type="ORF">BJX66DRAFT_291275</name>
</gene>
<comment type="caution">
    <text evidence="1">The sequence shown here is derived from an EMBL/GenBank/DDBJ whole genome shotgun (WGS) entry which is preliminary data.</text>
</comment>
<dbReference type="EMBL" id="JBFTWV010000003">
    <property type="protein sequence ID" value="KAL2800661.1"/>
    <property type="molecule type" value="Genomic_DNA"/>
</dbReference>
<reference evidence="1 2" key="1">
    <citation type="submission" date="2024-07" db="EMBL/GenBank/DDBJ databases">
        <title>Section-level genome sequencing and comparative genomics of Aspergillus sections Usti and Cavernicolus.</title>
        <authorList>
            <consortium name="Lawrence Berkeley National Laboratory"/>
            <person name="Nybo J.L."/>
            <person name="Vesth T.C."/>
            <person name="Theobald S."/>
            <person name="Frisvad J.C."/>
            <person name="Larsen T.O."/>
            <person name="Kjaerboelling I."/>
            <person name="Rothschild-Mancinelli K."/>
            <person name="Lyhne E.K."/>
            <person name="Kogle M.E."/>
            <person name="Barry K."/>
            <person name="Clum A."/>
            <person name="Na H."/>
            <person name="Ledsgaard L."/>
            <person name="Lin J."/>
            <person name="Lipzen A."/>
            <person name="Kuo A."/>
            <person name="Riley R."/>
            <person name="Mondo S."/>
            <person name="Labutti K."/>
            <person name="Haridas S."/>
            <person name="Pangalinan J."/>
            <person name="Salamov A.A."/>
            <person name="Simmons B.A."/>
            <person name="Magnuson J.K."/>
            <person name="Chen J."/>
            <person name="Drula E."/>
            <person name="Henrissat B."/>
            <person name="Wiebenga A."/>
            <person name="Lubbers R.J."/>
            <person name="Gomes A.C."/>
            <person name="Makela M.R."/>
            <person name="Stajich J."/>
            <person name="Grigoriev I.V."/>
            <person name="Mortensen U.H."/>
            <person name="De Vries R.P."/>
            <person name="Baker S.E."/>
            <person name="Andersen M.R."/>
        </authorList>
    </citation>
    <scope>NUCLEOTIDE SEQUENCE [LARGE SCALE GENOMIC DNA]</scope>
    <source>
        <strain evidence="1 2">CBS 209.92</strain>
    </source>
</reference>
<name>A0ABR4GNR8_9EURO</name>
<proteinExistence type="predicted"/>
<evidence type="ECO:0000313" key="2">
    <source>
        <dbReference type="Proteomes" id="UP001610563"/>
    </source>
</evidence>
<sequence>MPRQYLQLFAEIGETPRGASGSPRQTWIHSNDPIRRRGAAVMQIIGATYCACLLTQCGVRGNSVYRSRGVEGHQILASNLDFSIFYLKIF</sequence>
<keyword evidence="2" id="KW-1185">Reference proteome</keyword>
<dbReference type="Proteomes" id="UP001610563">
    <property type="component" value="Unassembled WGS sequence"/>
</dbReference>
<protein>
    <submittedName>
        <fullName evidence="1">Uncharacterized protein</fullName>
    </submittedName>
</protein>
<accession>A0ABR4GNR8</accession>